<dbReference type="SMART" id="SM00267">
    <property type="entry name" value="GGDEF"/>
    <property type="match status" value="1"/>
</dbReference>
<dbReference type="GO" id="GO:0043709">
    <property type="term" value="P:cell adhesion involved in single-species biofilm formation"/>
    <property type="evidence" value="ECO:0007669"/>
    <property type="project" value="TreeGrafter"/>
</dbReference>
<dbReference type="InterPro" id="IPR043128">
    <property type="entry name" value="Rev_trsase/Diguanyl_cyclase"/>
</dbReference>
<feature type="transmembrane region" description="Helical" evidence="1">
    <location>
        <begin position="219"/>
        <end position="239"/>
    </location>
</feature>
<feature type="transmembrane region" description="Helical" evidence="1">
    <location>
        <begin position="275"/>
        <end position="292"/>
    </location>
</feature>
<dbReference type="Gene3D" id="3.30.70.270">
    <property type="match status" value="1"/>
</dbReference>
<sequence length="503" mass="58915">MFSFIFVLVLINLYNYSLKVEGLKIESFSVVENSKKYGGNLKIPFFFLLKKPSKISLVTKLDNVPKNSFLYIPQIDASYIEIYINDVLIKKIGYKSKIGHFFYSPFLITLPDESRELKIKMSGTYELGIDFPIFIIQENQIPKYWTLKIITFYLVIFLMGTLLSLSIILLLFSINSKRNKKKLFLHFSLASILGSIWLFDTLPLPIFDSLENFTLFKKITLVSLYLSFSFLSKGSFIYFNYNGLSGKILTFLYYLSCIILIFSPSVYHTHIFHNYLSVIFVLNAVFLIYLFFKSNTKKSLILLFILSSFILTAIHDVIVLIFDIETKFLSPLGVLILFFVFSYIIISSYKETVKEKHIYYKKSVFDNLTKAYNRNIFDFEKFHESDLFIYIDINKLKEINDTLGHKYGDKILKKFSQIALNNIRKDDLLIRLGGDEFLIVLKNCSKRKGKLTINRILNEFRNSDETSPTFSWGIIRYKDSLEKTLESGDLLMYKMKNKYKYRN</sequence>
<organism evidence="3 4">
    <name type="scientific">Thermosipho africanus (strain TCF52B)</name>
    <dbReference type="NCBI Taxonomy" id="484019"/>
    <lineage>
        <taxon>Bacteria</taxon>
        <taxon>Thermotogati</taxon>
        <taxon>Thermotogota</taxon>
        <taxon>Thermotogae</taxon>
        <taxon>Thermotogales</taxon>
        <taxon>Fervidobacteriaceae</taxon>
        <taxon>Thermosipho</taxon>
    </lineage>
</organism>
<dbReference type="OrthoDB" id="39278at2"/>
<keyword evidence="3" id="KW-0808">Transferase</keyword>
<keyword evidence="1" id="KW-0812">Transmembrane</keyword>
<dbReference type="eggNOG" id="COG2199">
    <property type="taxonomic scope" value="Bacteria"/>
</dbReference>
<dbReference type="HOGENOM" id="CLU_038242_0_0_0"/>
<evidence type="ECO:0000313" key="4">
    <source>
        <dbReference type="Proteomes" id="UP000002453"/>
    </source>
</evidence>
<dbReference type="KEGG" id="taf:THA_1492"/>
<dbReference type="SUPFAM" id="SSF55073">
    <property type="entry name" value="Nucleotide cyclase"/>
    <property type="match status" value="1"/>
</dbReference>
<dbReference type="GO" id="GO:0016301">
    <property type="term" value="F:kinase activity"/>
    <property type="evidence" value="ECO:0007669"/>
    <property type="project" value="UniProtKB-KW"/>
</dbReference>
<evidence type="ECO:0000259" key="2">
    <source>
        <dbReference type="PROSITE" id="PS50887"/>
    </source>
</evidence>
<feature type="transmembrane region" description="Helical" evidence="1">
    <location>
        <begin position="150"/>
        <end position="171"/>
    </location>
</feature>
<accession>B7ID56</accession>
<evidence type="ECO:0000313" key="3">
    <source>
        <dbReference type="EMBL" id="ACJ75933.1"/>
    </source>
</evidence>
<dbReference type="EMBL" id="CP001185">
    <property type="protein sequence ID" value="ACJ75933.1"/>
    <property type="molecule type" value="Genomic_DNA"/>
</dbReference>
<dbReference type="InterPro" id="IPR029787">
    <property type="entry name" value="Nucleotide_cyclase"/>
</dbReference>
<dbReference type="Pfam" id="PF00990">
    <property type="entry name" value="GGDEF"/>
    <property type="match status" value="1"/>
</dbReference>
<dbReference type="STRING" id="484019.THA_1492"/>
<dbReference type="GO" id="GO:0005886">
    <property type="term" value="C:plasma membrane"/>
    <property type="evidence" value="ECO:0007669"/>
    <property type="project" value="TreeGrafter"/>
</dbReference>
<feature type="transmembrane region" description="Helical" evidence="1">
    <location>
        <begin position="299"/>
        <end position="322"/>
    </location>
</feature>
<dbReference type="InterPro" id="IPR000160">
    <property type="entry name" value="GGDEF_dom"/>
</dbReference>
<reference evidence="3 4" key="1">
    <citation type="journal article" date="2009" name="J. Bacteriol.">
        <title>The genome of Thermosipho africanus TCF52B: lateral genetic connections to the Firmicutes and Archaea.</title>
        <authorList>
            <person name="Nesboe C.L."/>
            <person name="Bapteste E."/>
            <person name="Curtis B."/>
            <person name="Dahle H."/>
            <person name="Lopez P."/>
            <person name="Macleod D."/>
            <person name="Dlutek M."/>
            <person name="Bowman S."/>
            <person name="Zhaxybayeva O."/>
            <person name="Birkeland N.-K."/>
            <person name="Doolittle W.F."/>
        </authorList>
    </citation>
    <scope>NUCLEOTIDE SEQUENCE [LARGE SCALE GENOMIC DNA]</scope>
    <source>
        <strain evidence="3 4">TCF52B</strain>
    </source>
</reference>
<dbReference type="InterPro" id="IPR050469">
    <property type="entry name" value="Diguanylate_Cyclase"/>
</dbReference>
<dbReference type="PROSITE" id="PS50887">
    <property type="entry name" value="GGDEF"/>
    <property type="match status" value="1"/>
</dbReference>
<dbReference type="PANTHER" id="PTHR45138">
    <property type="entry name" value="REGULATORY COMPONENTS OF SENSORY TRANSDUCTION SYSTEM"/>
    <property type="match status" value="1"/>
</dbReference>
<gene>
    <name evidence="3" type="ordered locus">THA_1492</name>
</gene>
<dbReference type="AlphaFoldDB" id="B7ID56"/>
<feature type="transmembrane region" description="Helical" evidence="1">
    <location>
        <begin position="251"/>
        <end position="269"/>
    </location>
</feature>
<keyword evidence="1" id="KW-1133">Transmembrane helix</keyword>
<protein>
    <submittedName>
        <fullName evidence="3">Sensory box histidine kinase, putative</fullName>
    </submittedName>
</protein>
<dbReference type="CDD" id="cd01949">
    <property type="entry name" value="GGDEF"/>
    <property type="match status" value="1"/>
</dbReference>
<dbReference type="NCBIfam" id="TIGR00254">
    <property type="entry name" value="GGDEF"/>
    <property type="match status" value="1"/>
</dbReference>
<name>B7ID56_THEAB</name>
<evidence type="ECO:0000256" key="1">
    <source>
        <dbReference type="SAM" id="Phobius"/>
    </source>
</evidence>
<dbReference type="GO" id="GO:1902201">
    <property type="term" value="P:negative regulation of bacterial-type flagellum-dependent cell motility"/>
    <property type="evidence" value="ECO:0007669"/>
    <property type="project" value="TreeGrafter"/>
</dbReference>
<feature type="transmembrane region" description="Helical" evidence="1">
    <location>
        <begin position="183"/>
        <end position="199"/>
    </location>
</feature>
<feature type="transmembrane region" description="Helical" evidence="1">
    <location>
        <begin position="328"/>
        <end position="346"/>
    </location>
</feature>
<dbReference type="GO" id="GO:0052621">
    <property type="term" value="F:diguanylate cyclase activity"/>
    <property type="evidence" value="ECO:0007669"/>
    <property type="project" value="TreeGrafter"/>
</dbReference>
<feature type="domain" description="GGDEF" evidence="2">
    <location>
        <begin position="384"/>
        <end position="503"/>
    </location>
</feature>
<proteinExistence type="predicted"/>
<dbReference type="Proteomes" id="UP000002453">
    <property type="component" value="Chromosome"/>
</dbReference>
<keyword evidence="3" id="KW-0418">Kinase</keyword>
<keyword evidence="4" id="KW-1185">Reference proteome</keyword>
<keyword evidence="1" id="KW-0472">Membrane</keyword>
<dbReference type="RefSeq" id="WP_004101981.1">
    <property type="nucleotide sequence ID" value="NC_011653.1"/>
</dbReference>
<dbReference type="PANTHER" id="PTHR45138:SF9">
    <property type="entry name" value="DIGUANYLATE CYCLASE DGCM-RELATED"/>
    <property type="match status" value="1"/>
</dbReference>